<organism evidence="6 7">
    <name type="scientific">Allomyces macrogynus (strain ATCC 38327)</name>
    <name type="common">Allomyces javanicus var. macrogynus</name>
    <dbReference type="NCBI Taxonomy" id="578462"/>
    <lineage>
        <taxon>Eukaryota</taxon>
        <taxon>Fungi</taxon>
        <taxon>Fungi incertae sedis</taxon>
        <taxon>Blastocladiomycota</taxon>
        <taxon>Blastocladiomycetes</taxon>
        <taxon>Blastocladiales</taxon>
        <taxon>Blastocladiaceae</taxon>
        <taxon>Allomyces</taxon>
    </lineage>
</organism>
<dbReference type="SMART" id="SM00487">
    <property type="entry name" value="DEXDc"/>
    <property type="match status" value="1"/>
</dbReference>
<keyword evidence="7" id="KW-1185">Reference proteome</keyword>
<keyword evidence="3" id="KW-0067">ATP-binding</keyword>
<dbReference type="CDD" id="cd18793">
    <property type="entry name" value="SF2_C_SNF"/>
    <property type="match status" value="1"/>
</dbReference>
<dbReference type="GO" id="GO:0006281">
    <property type="term" value="P:DNA repair"/>
    <property type="evidence" value="ECO:0007669"/>
    <property type="project" value="TreeGrafter"/>
</dbReference>
<dbReference type="STRING" id="578462.A0A0L0SAX2"/>
<dbReference type="GO" id="GO:0005524">
    <property type="term" value="F:ATP binding"/>
    <property type="evidence" value="ECO:0007669"/>
    <property type="project" value="UniProtKB-KW"/>
</dbReference>
<dbReference type="SMART" id="SM00490">
    <property type="entry name" value="HELICc"/>
    <property type="match status" value="1"/>
</dbReference>
<dbReference type="GO" id="GO:0016787">
    <property type="term" value="F:hydrolase activity"/>
    <property type="evidence" value="ECO:0007669"/>
    <property type="project" value="UniProtKB-KW"/>
</dbReference>
<dbReference type="OrthoDB" id="448448at2759"/>
<feature type="region of interest" description="Disordered" evidence="4">
    <location>
        <begin position="196"/>
        <end position="217"/>
    </location>
</feature>
<evidence type="ECO:0000256" key="2">
    <source>
        <dbReference type="ARBA" id="ARBA00022801"/>
    </source>
</evidence>
<sequence>MYAKLQYQWSSRVGLFATSFEAMPGAVFPVQPTRVASRRTVNHARGPTRFRWNIYETPSLKSEVSKDDLIALFESTSLVDKPNDNSATELIWDPPAELAVTLLPHQEEGVQWMIEREQSEAKGGILADDMGLGKTVQAIALMLATRNSVPKGKPKTTLVVAPLALLEQWRMEVEEKANGGDLGGMADLFRGLRFDDKERDPVPAPRHKRVETEISSTEQERVVQVDFGPVPQFSRGGGRRRDWESTKVARAMHILRSPHRDDPALKTPKTIVFSQFTSMLDIMERALNYDGMLFERFDGKMTRPQKENALARFKHDPDVPVLLMSLKSGALGLNLTAASRIILLDLWWNPQIESQAFDRVHRLGQEHAVIVHKLTCKDTVEDRILALQDRKRQVASDVLTPHEADGRDDAEQGSGAAGSAPAAGARGRKKRGGQVRLTLDEVLRLFQ</sequence>
<dbReference type="PANTHER" id="PTHR45626">
    <property type="entry name" value="TRANSCRIPTION TERMINATION FACTOR 2-RELATED"/>
    <property type="match status" value="1"/>
</dbReference>
<dbReference type="SUPFAM" id="SSF52540">
    <property type="entry name" value="P-loop containing nucleoside triphosphate hydrolases"/>
    <property type="match status" value="2"/>
</dbReference>
<dbReference type="InterPro" id="IPR038718">
    <property type="entry name" value="SNF2-like_sf"/>
</dbReference>
<keyword evidence="1" id="KW-0547">Nucleotide-binding</keyword>
<name>A0A0L0SAX2_ALLM3</name>
<dbReference type="InterPro" id="IPR050628">
    <property type="entry name" value="SNF2_RAD54_helicase_TF"/>
</dbReference>
<feature type="region of interest" description="Disordered" evidence="4">
    <location>
        <begin position="396"/>
        <end position="432"/>
    </location>
</feature>
<dbReference type="AlphaFoldDB" id="A0A0L0SAX2"/>
<dbReference type="InterPro" id="IPR001650">
    <property type="entry name" value="Helicase_C-like"/>
</dbReference>
<feature type="compositionally biased region" description="Low complexity" evidence="4">
    <location>
        <begin position="413"/>
        <end position="425"/>
    </location>
</feature>
<dbReference type="EMBL" id="GG745334">
    <property type="protein sequence ID" value="KNE59641.1"/>
    <property type="molecule type" value="Genomic_DNA"/>
</dbReference>
<dbReference type="Pfam" id="PF00176">
    <property type="entry name" value="SNF2-rel_dom"/>
    <property type="match status" value="1"/>
</dbReference>
<dbReference type="Gene3D" id="3.40.50.10810">
    <property type="entry name" value="Tandem AAA-ATPase domain"/>
    <property type="match status" value="1"/>
</dbReference>
<accession>A0A0L0SAX2</accession>
<evidence type="ECO:0000256" key="4">
    <source>
        <dbReference type="SAM" id="MobiDB-lite"/>
    </source>
</evidence>
<evidence type="ECO:0000256" key="1">
    <source>
        <dbReference type="ARBA" id="ARBA00022741"/>
    </source>
</evidence>
<dbReference type="Gene3D" id="3.40.50.300">
    <property type="entry name" value="P-loop containing nucleotide triphosphate hydrolases"/>
    <property type="match status" value="1"/>
</dbReference>
<dbReference type="InterPro" id="IPR000330">
    <property type="entry name" value="SNF2_N"/>
</dbReference>
<feature type="compositionally biased region" description="Basic and acidic residues" evidence="4">
    <location>
        <begin position="396"/>
        <end position="410"/>
    </location>
</feature>
<dbReference type="InterPro" id="IPR049730">
    <property type="entry name" value="SNF2/RAD54-like_C"/>
</dbReference>
<feature type="domain" description="Helicase C-terminal" evidence="5">
    <location>
        <begin position="259"/>
        <end position="407"/>
    </location>
</feature>
<proteinExistence type="predicted"/>
<evidence type="ECO:0000256" key="3">
    <source>
        <dbReference type="ARBA" id="ARBA00022840"/>
    </source>
</evidence>
<reference evidence="7" key="2">
    <citation type="submission" date="2009-11" db="EMBL/GenBank/DDBJ databases">
        <title>The Genome Sequence of Allomyces macrogynus strain ATCC 38327.</title>
        <authorList>
            <consortium name="The Broad Institute Genome Sequencing Platform"/>
            <person name="Russ C."/>
            <person name="Cuomo C."/>
            <person name="Shea T."/>
            <person name="Young S.K."/>
            <person name="Zeng Q."/>
            <person name="Koehrsen M."/>
            <person name="Haas B."/>
            <person name="Borodovsky M."/>
            <person name="Guigo R."/>
            <person name="Alvarado L."/>
            <person name="Berlin A."/>
            <person name="Borenstein D."/>
            <person name="Chen Z."/>
            <person name="Engels R."/>
            <person name="Freedman E."/>
            <person name="Gellesch M."/>
            <person name="Goldberg J."/>
            <person name="Griggs A."/>
            <person name="Gujja S."/>
            <person name="Heiman D."/>
            <person name="Hepburn T."/>
            <person name="Howarth C."/>
            <person name="Jen D."/>
            <person name="Larson L."/>
            <person name="Lewis B."/>
            <person name="Mehta T."/>
            <person name="Park D."/>
            <person name="Pearson M."/>
            <person name="Roberts A."/>
            <person name="Saif S."/>
            <person name="Shenoy N."/>
            <person name="Sisk P."/>
            <person name="Stolte C."/>
            <person name="Sykes S."/>
            <person name="Walk T."/>
            <person name="White J."/>
            <person name="Yandava C."/>
            <person name="Burger G."/>
            <person name="Gray M.W."/>
            <person name="Holland P.W.H."/>
            <person name="King N."/>
            <person name="Lang F.B.F."/>
            <person name="Roger A.J."/>
            <person name="Ruiz-Trillo I."/>
            <person name="Lander E."/>
            <person name="Nusbaum C."/>
        </authorList>
    </citation>
    <scope>NUCLEOTIDE SEQUENCE [LARGE SCALE GENOMIC DNA]</scope>
    <source>
        <strain evidence="7">ATCC 38327</strain>
    </source>
</reference>
<dbReference type="eggNOG" id="KOG1001">
    <property type="taxonomic scope" value="Eukaryota"/>
</dbReference>
<gene>
    <name evidence="6" type="ORF">AMAG_03894</name>
</gene>
<protein>
    <recommendedName>
        <fullName evidence="5">Helicase C-terminal domain-containing protein</fullName>
    </recommendedName>
</protein>
<dbReference type="VEuPathDB" id="FungiDB:AMAG_03894"/>
<dbReference type="GO" id="GO:0005634">
    <property type="term" value="C:nucleus"/>
    <property type="evidence" value="ECO:0007669"/>
    <property type="project" value="TreeGrafter"/>
</dbReference>
<dbReference type="PROSITE" id="PS51194">
    <property type="entry name" value="HELICASE_CTER"/>
    <property type="match status" value="1"/>
</dbReference>
<evidence type="ECO:0000259" key="5">
    <source>
        <dbReference type="PROSITE" id="PS51194"/>
    </source>
</evidence>
<evidence type="ECO:0000313" key="7">
    <source>
        <dbReference type="Proteomes" id="UP000054350"/>
    </source>
</evidence>
<reference evidence="6 7" key="1">
    <citation type="submission" date="2009-11" db="EMBL/GenBank/DDBJ databases">
        <title>Annotation of Allomyces macrogynus ATCC 38327.</title>
        <authorList>
            <consortium name="The Broad Institute Genome Sequencing Platform"/>
            <person name="Russ C."/>
            <person name="Cuomo C."/>
            <person name="Burger G."/>
            <person name="Gray M.W."/>
            <person name="Holland P.W.H."/>
            <person name="King N."/>
            <person name="Lang F.B.F."/>
            <person name="Roger A.J."/>
            <person name="Ruiz-Trillo I."/>
            <person name="Young S.K."/>
            <person name="Zeng Q."/>
            <person name="Gargeya S."/>
            <person name="Fitzgerald M."/>
            <person name="Haas B."/>
            <person name="Abouelleil A."/>
            <person name="Alvarado L."/>
            <person name="Arachchi H.M."/>
            <person name="Berlin A."/>
            <person name="Chapman S.B."/>
            <person name="Gearin G."/>
            <person name="Goldberg J."/>
            <person name="Griggs A."/>
            <person name="Gujja S."/>
            <person name="Hansen M."/>
            <person name="Heiman D."/>
            <person name="Howarth C."/>
            <person name="Larimer J."/>
            <person name="Lui A."/>
            <person name="MacDonald P.J.P."/>
            <person name="McCowen C."/>
            <person name="Montmayeur A."/>
            <person name="Murphy C."/>
            <person name="Neiman D."/>
            <person name="Pearson M."/>
            <person name="Priest M."/>
            <person name="Roberts A."/>
            <person name="Saif S."/>
            <person name="Shea T."/>
            <person name="Sisk P."/>
            <person name="Stolte C."/>
            <person name="Sykes S."/>
            <person name="Wortman J."/>
            <person name="Nusbaum C."/>
            <person name="Birren B."/>
        </authorList>
    </citation>
    <scope>NUCLEOTIDE SEQUENCE [LARGE SCALE GENOMIC DNA]</scope>
    <source>
        <strain evidence="6 7">ATCC 38327</strain>
    </source>
</reference>
<dbReference type="InterPro" id="IPR027417">
    <property type="entry name" value="P-loop_NTPase"/>
</dbReference>
<dbReference type="InterPro" id="IPR014001">
    <property type="entry name" value="Helicase_ATP-bd"/>
</dbReference>
<evidence type="ECO:0000313" key="6">
    <source>
        <dbReference type="EMBL" id="KNE59641.1"/>
    </source>
</evidence>
<dbReference type="Proteomes" id="UP000054350">
    <property type="component" value="Unassembled WGS sequence"/>
</dbReference>
<keyword evidence="2" id="KW-0378">Hydrolase</keyword>
<dbReference type="Pfam" id="PF00271">
    <property type="entry name" value="Helicase_C"/>
    <property type="match status" value="1"/>
</dbReference>
<dbReference type="GO" id="GO:0008094">
    <property type="term" value="F:ATP-dependent activity, acting on DNA"/>
    <property type="evidence" value="ECO:0007669"/>
    <property type="project" value="TreeGrafter"/>
</dbReference>